<evidence type="ECO:0000259" key="3">
    <source>
        <dbReference type="Pfam" id="PF20155"/>
    </source>
</evidence>
<keyword evidence="5" id="KW-1185">Reference proteome</keyword>
<name>A0ABW0IBF3_9BACT</name>
<feature type="coiled-coil region" evidence="1">
    <location>
        <begin position="1257"/>
        <end position="1313"/>
    </location>
</feature>
<organism evidence="4 5">
    <name type="scientific">Larkinella bovis</name>
    <dbReference type="NCBI Taxonomy" id="683041"/>
    <lineage>
        <taxon>Bacteria</taxon>
        <taxon>Pseudomonadati</taxon>
        <taxon>Bacteroidota</taxon>
        <taxon>Cytophagia</taxon>
        <taxon>Cytophagales</taxon>
        <taxon>Spirosomataceae</taxon>
        <taxon>Larkinella</taxon>
    </lineage>
</organism>
<sequence>MSAEEKNIRFRFEAVSELPTVEQQLQSLIELSIKQEQIVKQQATSLQNSVASQEASLDRLNKVWKEAGSNITTVSDASKQQTAQVKASLEQQTALVKAESQKQISEAKAAEAQKTQAARAGANERTAAAKAAAEEQAVIARALADQTTAELKAELNKQTLAFKAEQEQQTTIVRGEQNRQTLLVKSELQQQTAALREQNAIVRDFKTLIMSAFGAYEIIDFGKAVIEAKTKLDTFRMGLAQMIGTKSEANKVYEDVIELAKTTPFKIESLTETTFMLKGLGVATQELIPTLTMLGNMAAVVGEDRLPRIAKAFTDVQSKGKLMKQELNQFAENGVPLYDLLAQSLGKTREEVIKMAEAHTISFDMVKKALFDASEVGGRYYNLMALQSQTLGGQVANLADKYFVAKAKIGDYFEGTIKSGIKTLNQLIDATIGSEKAIDRTVAYIKAAATAYLSWQAATRAQELATKALSIAQTAWNALTIAGTLATGTFNLALITARGTTEGLTKAQLESAVAARTLWAAMASNPIGLVVAAIGLAVTAITAYDAATAQVNDTLSEQQLKLKQEQTELQFAAQRAMEAKTGTLERKKAIESLIEKYPQYFKGLDSEKTSNSQLKMILDQVNISYRERIDLARDAYKVESLTTKQRELFEQEAALIAKLPQDVQNMIGGSLKNLLEMWQKGMISGSEAFRNESRSLMDRVLGTNRQISLETINAVVNGIEQTQSKLDDFSKKAITQKEKERIAEIGATNALYETLRQQAKGNAEKIAEINKQEKAKLAEINGEFRTNESQADDDNDKAKKKKVSQTLIEIRELKAKDGELTLEDRKKLLDLEEKYEIEKVQKSKQLVKDKLKAIDEIQAEYAPRRAALEKEIEDKKNADMLSKARETQEQIEVLTAERLEAEKILTRLQTASTEEERRAIIAEYGKKVTDEVKAQALERLRIQRDASQEILDQIRLTEGEKGDEYREAYKKALADNKAYQSALTAQTKEAAQATFQVIKETDARVAELRKQTAQQERENIEKERQFREHAIKAVIDLFGQGSPVVTQFAGAMLAAINNIDQLSGKSQKLAEDRLGQLKQTLTYLEVMQSSGLKSEEQIQKNRENIEKTKLDITKAQGLVDETKIKSFEATMGIFSMVANVAKAIADAYNQMLAETYQAIADGYQRTRDVFSEMYGLMIKMNREALSTELESFRGTYAEKEALIRQYYAEELKYAEGRDRLDAELAYAQQVAQINANSGQNIKKFMAEMVAAQYDRLAREEAMNIAKVEREIELAKELRDAKIDALQQELDAFKAAKEAESQALEEQLKRQKDATNQFYSDKELRLMEDDVYRRELLAQGEAREVAALQAAMQRELDRATSAEERTRILNAFEKLIAEKHAEYQTAIGDKTKEISLANQETKAQEADKIKQLEQETADKQKELKDQVAQKEQETTAGMIGANAEYKEFVKSAQREIFEVTKRMKIAELQAEIAILYGKRNFWNKGKINSAIDDLKAAVGEIESLTFARGTEYVDAENRFPNGVDTVPAWLDKGERILTRKQNRQLGGISNDELVNRVISFEKVTSQFQLKYPELLGPSNFGTVPTMALPAGMFNENGATGKSLSQLVSETQLMRNEFKLMRNEFARKELVKITVDKQGIGTYVEGQQSTTNYLSNLMSR</sequence>
<evidence type="ECO:0000256" key="2">
    <source>
        <dbReference type="SAM" id="MobiDB-lite"/>
    </source>
</evidence>
<gene>
    <name evidence="4" type="ORF">ACFPMF_11205</name>
</gene>
<proteinExistence type="predicted"/>
<dbReference type="Proteomes" id="UP001596106">
    <property type="component" value="Unassembled WGS sequence"/>
</dbReference>
<evidence type="ECO:0000313" key="4">
    <source>
        <dbReference type="EMBL" id="MFC5409878.1"/>
    </source>
</evidence>
<accession>A0ABW0IBF3</accession>
<protein>
    <submittedName>
        <fullName evidence="4">Tape measure protein</fullName>
    </submittedName>
</protein>
<feature type="coiled-coil region" evidence="1">
    <location>
        <begin position="1401"/>
        <end position="1468"/>
    </location>
</feature>
<dbReference type="InterPro" id="IPR013491">
    <property type="entry name" value="Tape_meas_N"/>
</dbReference>
<dbReference type="Pfam" id="PF20155">
    <property type="entry name" value="TMP_3"/>
    <property type="match status" value="1"/>
</dbReference>
<dbReference type="RefSeq" id="WP_379844523.1">
    <property type="nucleotide sequence ID" value="NZ_JBHSMA010000002.1"/>
</dbReference>
<comment type="caution">
    <text evidence="4">The sequence shown here is derived from an EMBL/GenBank/DDBJ whole genome shotgun (WGS) entry which is preliminary data.</text>
</comment>
<feature type="coiled-coil region" evidence="1">
    <location>
        <begin position="840"/>
        <end position="911"/>
    </location>
</feature>
<feature type="region of interest" description="Disordered" evidence="2">
    <location>
        <begin position="782"/>
        <end position="801"/>
    </location>
</feature>
<feature type="coiled-coil region" evidence="1">
    <location>
        <begin position="998"/>
        <end position="1030"/>
    </location>
</feature>
<feature type="domain" description="Tape measure protein N-terminal" evidence="3">
    <location>
        <begin position="224"/>
        <end position="409"/>
    </location>
</feature>
<evidence type="ECO:0000256" key="1">
    <source>
        <dbReference type="SAM" id="Coils"/>
    </source>
</evidence>
<dbReference type="EMBL" id="JBHSMA010000002">
    <property type="protein sequence ID" value="MFC5409878.1"/>
    <property type="molecule type" value="Genomic_DNA"/>
</dbReference>
<dbReference type="NCBIfam" id="TIGR02675">
    <property type="entry name" value="tape_meas_nterm"/>
    <property type="match status" value="1"/>
</dbReference>
<reference evidence="5" key="1">
    <citation type="journal article" date="2019" name="Int. J. Syst. Evol. Microbiol.">
        <title>The Global Catalogue of Microorganisms (GCM) 10K type strain sequencing project: providing services to taxonomists for standard genome sequencing and annotation.</title>
        <authorList>
            <consortium name="The Broad Institute Genomics Platform"/>
            <consortium name="The Broad Institute Genome Sequencing Center for Infectious Disease"/>
            <person name="Wu L."/>
            <person name="Ma J."/>
        </authorList>
    </citation>
    <scope>NUCLEOTIDE SEQUENCE [LARGE SCALE GENOMIC DNA]</scope>
    <source>
        <strain evidence="5">CCUG 55250</strain>
    </source>
</reference>
<keyword evidence="1" id="KW-0175">Coiled coil</keyword>
<evidence type="ECO:0000313" key="5">
    <source>
        <dbReference type="Proteomes" id="UP001596106"/>
    </source>
</evidence>